<dbReference type="RefSeq" id="XP_004351114.1">
    <property type="nucleotide sequence ID" value="XM_004351062.1"/>
</dbReference>
<dbReference type="KEGG" id="dfa:DFA_10864"/>
<dbReference type="InterPro" id="IPR036736">
    <property type="entry name" value="ACP-like_sf"/>
</dbReference>
<evidence type="ECO:0000256" key="4">
    <source>
        <dbReference type="ARBA" id="ARBA00022448"/>
    </source>
</evidence>
<reference evidence="17" key="1">
    <citation type="journal article" date="2011" name="Genome Res.">
        <title>Phylogeny-wide analysis of social amoeba genomes highlights ancient origins for complex intercellular communication.</title>
        <authorList>
            <person name="Heidel A.J."/>
            <person name="Lawal H.M."/>
            <person name="Felder M."/>
            <person name="Schilde C."/>
            <person name="Helps N.R."/>
            <person name="Tunggal B."/>
            <person name="Rivero F."/>
            <person name="John U."/>
            <person name="Schleicher M."/>
            <person name="Eichinger L."/>
            <person name="Platzer M."/>
            <person name="Noegel A.A."/>
            <person name="Schaap P."/>
            <person name="Gloeckner G."/>
        </authorList>
    </citation>
    <scope>NUCLEOTIDE SEQUENCE [LARGE SCALE GENOMIC DNA]</scope>
    <source>
        <strain evidence="17">SH3</strain>
    </source>
</reference>
<dbReference type="AlphaFoldDB" id="F4QBL8"/>
<dbReference type="InterPro" id="IPR009081">
    <property type="entry name" value="PP-bd_ACP"/>
</dbReference>
<dbReference type="HAMAP" id="MF_01217">
    <property type="entry name" value="Acyl_carrier"/>
    <property type="match status" value="1"/>
</dbReference>
<comment type="function">
    <text evidence="14">Carrier of the growing fatty acid chain in fatty acid biosynthesis.</text>
</comment>
<dbReference type="Pfam" id="PF00550">
    <property type="entry name" value="PP-binding"/>
    <property type="match status" value="1"/>
</dbReference>
<dbReference type="PROSITE" id="PS50075">
    <property type="entry name" value="CARRIER"/>
    <property type="match status" value="1"/>
</dbReference>
<dbReference type="FunFam" id="1.10.1200.10:FF:000003">
    <property type="entry name" value="Acyl carrier protein"/>
    <property type="match status" value="1"/>
</dbReference>
<keyword evidence="4" id="KW-0813">Transport</keyword>
<accession>F4QBL8</accession>
<dbReference type="EMBL" id="GL883028">
    <property type="protein sequence ID" value="EGG14606.1"/>
    <property type="molecule type" value="Genomic_DNA"/>
</dbReference>
<evidence type="ECO:0000256" key="12">
    <source>
        <dbReference type="ARBA" id="ARBA00023128"/>
    </source>
</evidence>
<proteinExistence type="inferred from homology"/>
<keyword evidence="8" id="KW-0276">Fatty acid metabolism</keyword>
<evidence type="ECO:0000256" key="6">
    <source>
        <dbReference type="ARBA" id="ARBA00022516"/>
    </source>
</evidence>
<keyword evidence="5 14" id="KW-0596">Phosphopantetheine</keyword>
<evidence type="ECO:0000256" key="10">
    <source>
        <dbReference type="ARBA" id="ARBA00022982"/>
    </source>
</evidence>
<sequence length="116" mass="12765">MFSRAIRSAFTSYTPSMMARTSAQTTFRYYSAGGALSEGEVSERVLDVVSKYDKCVGKKVTPASTFSELGLDSLDSADVLVAIEEEFNIEIPDDEADKINSCKETISYIRRTPTAK</sequence>
<comment type="similarity">
    <text evidence="3">Belongs to the acyl carrier protein (ACP) family.</text>
</comment>
<evidence type="ECO:0000313" key="17">
    <source>
        <dbReference type="Proteomes" id="UP000007797"/>
    </source>
</evidence>
<gene>
    <name evidence="16" type="primary">ndufab1</name>
    <name evidence="16" type="ORF">DFA_10864</name>
</gene>
<comment type="pathway">
    <text evidence="2">Lipid metabolism; fatty acid biosynthesis.</text>
</comment>
<evidence type="ECO:0000313" key="16">
    <source>
        <dbReference type="EMBL" id="EGG14606.1"/>
    </source>
</evidence>
<feature type="domain" description="Carrier" evidence="15">
    <location>
        <begin position="39"/>
        <end position="113"/>
    </location>
</feature>
<evidence type="ECO:0000256" key="5">
    <source>
        <dbReference type="ARBA" id="ARBA00022450"/>
    </source>
</evidence>
<dbReference type="GO" id="GO:0005739">
    <property type="term" value="C:mitochondrion"/>
    <property type="evidence" value="ECO:0007669"/>
    <property type="project" value="UniProtKB-SubCell"/>
</dbReference>
<dbReference type="InterPro" id="IPR003231">
    <property type="entry name" value="ACP"/>
</dbReference>
<keyword evidence="6 14" id="KW-0444">Lipid biosynthesis</keyword>
<name>F4QBL8_CACFS</name>
<dbReference type="GO" id="GO:0000036">
    <property type="term" value="F:acyl carrier activity"/>
    <property type="evidence" value="ECO:0007669"/>
    <property type="project" value="TreeGrafter"/>
</dbReference>
<dbReference type="SMR" id="F4QBL8"/>
<keyword evidence="13 14" id="KW-0275">Fatty acid biosynthesis</keyword>
<evidence type="ECO:0000256" key="13">
    <source>
        <dbReference type="ARBA" id="ARBA00023160"/>
    </source>
</evidence>
<evidence type="ECO:0000256" key="2">
    <source>
        <dbReference type="ARBA" id="ARBA00005194"/>
    </source>
</evidence>
<evidence type="ECO:0000259" key="15">
    <source>
        <dbReference type="PROSITE" id="PS50075"/>
    </source>
</evidence>
<evidence type="ECO:0000256" key="14">
    <source>
        <dbReference type="RuleBase" id="RU000722"/>
    </source>
</evidence>
<evidence type="ECO:0000256" key="9">
    <source>
        <dbReference type="ARBA" id="ARBA00022946"/>
    </source>
</evidence>
<dbReference type="Proteomes" id="UP000007797">
    <property type="component" value="Unassembled WGS sequence"/>
</dbReference>
<evidence type="ECO:0000256" key="3">
    <source>
        <dbReference type="ARBA" id="ARBA00010930"/>
    </source>
</evidence>
<keyword evidence="11" id="KW-0443">Lipid metabolism</keyword>
<dbReference type="InterPro" id="IPR006162">
    <property type="entry name" value="Ppantetheine_attach_site"/>
</dbReference>
<evidence type="ECO:0000256" key="11">
    <source>
        <dbReference type="ARBA" id="ARBA00023098"/>
    </source>
</evidence>
<protein>
    <recommendedName>
        <fullName evidence="14">Acyl carrier protein</fullName>
    </recommendedName>
</protein>
<keyword evidence="7" id="KW-0597">Phosphoprotein</keyword>
<dbReference type="PANTHER" id="PTHR20863:SF28">
    <property type="entry name" value="ACYL CARRIER PROTEIN, MITOCHONDRIAL"/>
    <property type="match status" value="1"/>
</dbReference>
<organism evidence="16 17">
    <name type="scientific">Cavenderia fasciculata</name>
    <name type="common">Slime mold</name>
    <name type="synonym">Dictyostelium fasciculatum</name>
    <dbReference type="NCBI Taxonomy" id="261658"/>
    <lineage>
        <taxon>Eukaryota</taxon>
        <taxon>Amoebozoa</taxon>
        <taxon>Evosea</taxon>
        <taxon>Eumycetozoa</taxon>
        <taxon>Dictyostelia</taxon>
        <taxon>Acytosteliales</taxon>
        <taxon>Cavenderiaceae</taxon>
        <taxon>Cavenderia</taxon>
    </lineage>
</organism>
<dbReference type="OrthoDB" id="448946at2759"/>
<dbReference type="OMA" id="RFKTPRD"/>
<keyword evidence="10" id="KW-0249">Electron transport</keyword>
<dbReference type="PANTHER" id="PTHR20863">
    <property type="entry name" value="ACYL CARRIER PROTEIN"/>
    <property type="match status" value="1"/>
</dbReference>
<evidence type="ECO:0000256" key="8">
    <source>
        <dbReference type="ARBA" id="ARBA00022832"/>
    </source>
</evidence>
<dbReference type="GO" id="GO:0000035">
    <property type="term" value="F:acyl binding"/>
    <property type="evidence" value="ECO:0007669"/>
    <property type="project" value="TreeGrafter"/>
</dbReference>
<evidence type="ECO:0000256" key="7">
    <source>
        <dbReference type="ARBA" id="ARBA00022553"/>
    </source>
</evidence>
<dbReference type="STRING" id="1054147.F4QBL8"/>
<dbReference type="SUPFAM" id="SSF47336">
    <property type="entry name" value="ACP-like"/>
    <property type="match status" value="1"/>
</dbReference>
<evidence type="ECO:0000256" key="1">
    <source>
        <dbReference type="ARBA" id="ARBA00004173"/>
    </source>
</evidence>
<keyword evidence="12" id="KW-0496">Mitochondrion</keyword>
<keyword evidence="9" id="KW-0809">Transit peptide</keyword>
<comment type="subcellular location">
    <subcellularLocation>
        <location evidence="1">Mitochondrion</location>
    </subcellularLocation>
</comment>
<dbReference type="GeneID" id="14866619"/>
<dbReference type="PROSITE" id="PS00012">
    <property type="entry name" value="PHOSPHOPANTETHEINE"/>
    <property type="match status" value="1"/>
</dbReference>
<keyword evidence="17" id="KW-1185">Reference proteome</keyword>
<dbReference type="Gene3D" id="1.10.1200.10">
    <property type="entry name" value="ACP-like"/>
    <property type="match status" value="1"/>
</dbReference>